<proteinExistence type="predicted"/>
<evidence type="ECO:0008006" key="2">
    <source>
        <dbReference type="Google" id="ProtNLM"/>
    </source>
</evidence>
<reference evidence="1" key="1">
    <citation type="submission" date="2016-07" db="EMBL/GenBank/DDBJ databases">
        <title>Microvirga ossetica sp. nov. a new species of rhizobia isolated from root nodules of the legume species Vicia alpestris Steven originated from North Ossetia region in the Caucasus.</title>
        <authorList>
            <person name="Safronova V.I."/>
            <person name="Kuznetsova I.G."/>
            <person name="Sazanova A.L."/>
            <person name="Belimov A."/>
            <person name="Andronov E."/>
            <person name="Osledkin Y.S."/>
            <person name="Onishchuk O.P."/>
            <person name="Kurchak O.N."/>
            <person name="Shaposhnikov A.I."/>
            <person name="Willems A."/>
            <person name="Tikhonovich I.A."/>
        </authorList>
    </citation>
    <scope>NUCLEOTIDE SEQUENCE [LARGE SCALE GENOMIC DNA]</scope>
    <source>
        <strain evidence="1">V5/3M</strain>
    </source>
</reference>
<dbReference type="KEGG" id="moc:BB934_22265"/>
<organism evidence="1">
    <name type="scientific">Microvirga ossetica</name>
    <dbReference type="NCBI Taxonomy" id="1882682"/>
    <lineage>
        <taxon>Bacteria</taxon>
        <taxon>Pseudomonadati</taxon>
        <taxon>Pseudomonadota</taxon>
        <taxon>Alphaproteobacteria</taxon>
        <taxon>Hyphomicrobiales</taxon>
        <taxon>Methylobacteriaceae</taxon>
        <taxon>Microvirga</taxon>
    </lineage>
</organism>
<dbReference type="EMBL" id="CP016616">
    <property type="protein sequence ID" value="ANY80617.1"/>
    <property type="molecule type" value="Genomic_DNA"/>
</dbReference>
<gene>
    <name evidence="1" type="ORF">BB934_22265</name>
</gene>
<accession>A0A1B2EKZ8</accession>
<evidence type="ECO:0000313" key="1">
    <source>
        <dbReference type="EMBL" id="ANY80617.1"/>
    </source>
</evidence>
<dbReference type="AlphaFoldDB" id="A0A1B2EKZ8"/>
<protein>
    <recommendedName>
        <fullName evidence="2">DUF551 domain-containing protein</fullName>
    </recommendedName>
</protein>
<sequence length="73" mass="8218">MSGGWSPISTVPRDGTPVILWVAEDDVPPVLPLTVGYWTVNPKAGLGYWWIFGDPPHFCSDRQIRGWKPLLRD</sequence>
<name>A0A1B2EKZ8_9HYPH</name>